<dbReference type="EMBL" id="MU274910">
    <property type="protein sequence ID" value="KAI0089478.1"/>
    <property type="molecule type" value="Genomic_DNA"/>
</dbReference>
<keyword evidence="2" id="KW-1185">Reference proteome</keyword>
<comment type="caution">
    <text evidence="1">The sequence shown here is derived from an EMBL/GenBank/DDBJ whole genome shotgun (WGS) entry which is preliminary data.</text>
</comment>
<accession>A0ACB8U595</accession>
<gene>
    <name evidence="1" type="ORF">BDY19DRAFT_105654</name>
</gene>
<organism evidence="1 2">
    <name type="scientific">Irpex rosettiformis</name>
    <dbReference type="NCBI Taxonomy" id="378272"/>
    <lineage>
        <taxon>Eukaryota</taxon>
        <taxon>Fungi</taxon>
        <taxon>Dikarya</taxon>
        <taxon>Basidiomycota</taxon>
        <taxon>Agaricomycotina</taxon>
        <taxon>Agaricomycetes</taxon>
        <taxon>Polyporales</taxon>
        <taxon>Irpicaceae</taxon>
        <taxon>Irpex</taxon>
    </lineage>
</organism>
<name>A0ACB8U595_9APHY</name>
<evidence type="ECO:0000313" key="2">
    <source>
        <dbReference type="Proteomes" id="UP001055072"/>
    </source>
</evidence>
<sequence length="991" mass="112850">MNGSFIGPFKPEDFIRDLMPVPKAVEDDMPQGVKFVLPTRKSWGVPLESKLYDIFNQTIARSNISKNFRFFIPANGKSIFNDILYHPDGGFQDIRCPTIDELSEPAQHSYKTCGIKQNIVIEDPEEVNSLKTADLECRPFDWCRDDLSVEFKRTSAMDPFYTEKEIKAALDARKADNKHDEGPVSFEKPEKEHVVTRGQLALYVAQIFACQHRVHVFQLLICGRHARFFFWDHSGAIVSDSFDYTTNSALLTKFIWHYNHMGDLERGLDSTVSPANNEERLEFEEVATQFMDQMDNPGSLQLPHAKATLDKNFPVHKMIVSDDNTSDAPVEVLIQRALFAPRSAIGRGTRGYIAYPINRVPDEPRLKFLKDTWRIVHERLCPERQLLRKLHDDGVRFIPKVICGGDVVANGDYGKTRCRQWVSKQPLAVRYMTPREFQQHRLLENIAYPLESAQKSYQVVCALRDSFKALRVSSKYNVLHRDVSVGNIMMRIKPRKGNTGLLREMTAKVAKVAGVLTDWDHSGYEQSDSASDMPQKFRIGTWQFMSIAMLKNPGKAHTILDDFESVFWVLIYIAMHHFKHKNTGDVLIKIFDDYDEVLRSDGTVKLVGGKLKRDALSSIASDGLKFSTVPLRVLICRLANEWNRYYKLVNSVDELESAGWKSEAQTNPSVDGEENDDEDEDEDDDDDDDEDDDDDDDDDNDEDEDDDEAAEELSAETSLDAARKKLDIRRRRLLSPKFWIKLFKNALKQTGWGRDAVTKDPYPRISEKVATEQLYRAVQSSHMTGSQTATQDAEEQRRRVEEQRRIRYEKRQQLLQQLDNFREKEFDGDDASCICLEDLEERKDLEDEGIETSGVQNVLGHIGPSSSSFSSAPPSHLPEHPPAHSGMLPGYSTSSWRSATGKRRLSIDNTHGGDSNLESEGHASKKIKPLPALLSDQLQLGEGASTAHALDDLECTKFDDEMVKDDSEKAADEKEWKGKNREKLVKEPRDL</sequence>
<protein>
    <submittedName>
        <fullName evidence="1">Uncharacterized protein</fullName>
    </submittedName>
</protein>
<reference evidence="1" key="1">
    <citation type="journal article" date="2021" name="Environ. Microbiol.">
        <title>Gene family expansions and transcriptome signatures uncover fungal adaptations to wood decay.</title>
        <authorList>
            <person name="Hage H."/>
            <person name="Miyauchi S."/>
            <person name="Viragh M."/>
            <person name="Drula E."/>
            <person name="Min B."/>
            <person name="Chaduli D."/>
            <person name="Navarro D."/>
            <person name="Favel A."/>
            <person name="Norest M."/>
            <person name="Lesage-Meessen L."/>
            <person name="Balint B."/>
            <person name="Merenyi Z."/>
            <person name="de Eugenio L."/>
            <person name="Morin E."/>
            <person name="Martinez A.T."/>
            <person name="Baldrian P."/>
            <person name="Stursova M."/>
            <person name="Martinez M.J."/>
            <person name="Novotny C."/>
            <person name="Magnuson J.K."/>
            <person name="Spatafora J.W."/>
            <person name="Maurice S."/>
            <person name="Pangilinan J."/>
            <person name="Andreopoulos W."/>
            <person name="LaButti K."/>
            <person name="Hundley H."/>
            <person name="Na H."/>
            <person name="Kuo A."/>
            <person name="Barry K."/>
            <person name="Lipzen A."/>
            <person name="Henrissat B."/>
            <person name="Riley R."/>
            <person name="Ahrendt S."/>
            <person name="Nagy L.G."/>
            <person name="Grigoriev I.V."/>
            <person name="Martin F."/>
            <person name="Rosso M.N."/>
        </authorList>
    </citation>
    <scope>NUCLEOTIDE SEQUENCE</scope>
    <source>
        <strain evidence="1">CBS 384.51</strain>
    </source>
</reference>
<evidence type="ECO:0000313" key="1">
    <source>
        <dbReference type="EMBL" id="KAI0089478.1"/>
    </source>
</evidence>
<dbReference type="Proteomes" id="UP001055072">
    <property type="component" value="Unassembled WGS sequence"/>
</dbReference>
<proteinExistence type="predicted"/>